<accession>A0A9W8N6T7</accession>
<reference evidence="3" key="1">
    <citation type="submission" date="2022-07" db="EMBL/GenBank/DDBJ databases">
        <title>Genome Sequence of Xylaria arbuscula.</title>
        <authorList>
            <person name="Buettner E."/>
        </authorList>
    </citation>
    <scope>NUCLEOTIDE SEQUENCE</scope>
    <source>
        <strain evidence="3">VT107</strain>
    </source>
</reference>
<feature type="region of interest" description="Disordered" evidence="2">
    <location>
        <begin position="463"/>
        <end position="512"/>
    </location>
</feature>
<proteinExistence type="predicted"/>
<dbReference type="Proteomes" id="UP001148614">
    <property type="component" value="Unassembled WGS sequence"/>
</dbReference>
<name>A0A9W8N6T7_9PEZI</name>
<evidence type="ECO:0000256" key="2">
    <source>
        <dbReference type="SAM" id="MobiDB-lite"/>
    </source>
</evidence>
<evidence type="ECO:0000313" key="4">
    <source>
        <dbReference type="Proteomes" id="UP001148614"/>
    </source>
</evidence>
<comment type="caution">
    <text evidence="3">The sequence shown here is derived from an EMBL/GenBank/DDBJ whole genome shotgun (WGS) entry which is preliminary data.</text>
</comment>
<feature type="compositionally biased region" description="Basic residues" evidence="2">
    <location>
        <begin position="496"/>
        <end position="505"/>
    </location>
</feature>
<feature type="coiled-coil region" evidence="1">
    <location>
        <begin position="201"/>
        <end position="246"/>
    </location>
</feature>
<keyword evidence="4" id="KW-1185">Reference proteome</keyword>
<gene>
    <name evidence="3" type="ORF">NPX13_g9284</name>
</gene>
<dbReference type="AlphaFoldDB" id="A0A9W8N6T7"/>
<keyword evidence="1" id="KW-0175">Coiled coil</keyword>
<evidence type="ECO:0000256" key="1">
    <source>
        <dbReference type="SAM" id="Coils"/>
    </source>
</evidence>
<sequence length="512" mass="57832">MMVRDFLPHLGTDRSAPFKTGLGAFNVKESASASHFSHHLEQARSIFTPTSDCGNWSARRNSPLKSSSADYVADAFQFHLFTLSHPSTFHVQNMPPKQDESEELRRAAKVARLVEEPEKEERIDLLTAATLVTQINIMETALADQGNELMKMRDQVKEMDGNPELLDRITKQIRSLHQDAASLRQFVEASDQTNMNVQPDLQQLNTNLAEAVKQMDADRLRNKEGMDALKETVEELAEKQKQHATMITEAIEKRDQHTNTLICASRELKFIFEGLSFNTEHIQTSIVSLERAVAEISRPINLLHAATADEVDMPGQLSGPEPAQRNRKHFAVTDAGISGPAPTESEGICSDQFEKFCIRFKHWPAVVEFFTVFEESKAAYKSKEPESETEFIKDFLSAINIHSSCLLQRHLLHRRKVELITEDIGQQPRAIFIDMHGLTWTDVKREICKIGLESIQAAVDKKLSGPKHRKPSTRLNSLEEPPAELPLARAEGVSKERKRTSRKQRLSTVQLI</sequence>
<dbReference type="EMBL" id="JANPWZ010002239">
    <property type="protein sequence ID" value="KAJ3560489.1"/>
    <property type="molecule type" value="Genomic_DNA"/>
</dbReference>
<protein>
    <submittedName>
        <fullName evidence="3">Uncharacterized protein</fullName>
    </submittedName>
</protein>
<evidence type="ECO:0000313" key="3">
    <source>
        <dbReference type="EMBL" id="KAJ3560489.1"/>
    </source>
</evidence>
<organism evidence="3 4">
    <name type="scientific">Xylaria arbuscula</name>
    <dbReference type="NCBI Taxonomy" id="114810"/>
    <lineage>
        <taxon>Eukaryota</taxon>
        <taxon>Fungi</taxon>
        <taxon>Dikarya</taxon>
        <taxon>Ascomycota</taxon>
        <taxon>Pezizomycotina</taxon>
        <taxon>Sordariomycetes</taxon>
        <taxon>Xylariomycetidae</taxon>
        <taxon>Xylariales</taxon>
        <taxon>Xylariaceae</taxon>
        <taxon>Xylaria</taxon>
    </lineage>
</organism>